<keyword evidence="1 3" id="KW-0560">Oxidoreductase</keyword>
<dbReference type="InterPro" id="IPR016160">
    <property type="entry name" value="Ald_DH_CS_CYS"/>
</dbReference>
<protein>
    <submittedName>
        <fullName evidence="6">Aldehyde dehydrogenase 1A1</fullName>
    </submittedName>
</protein>
<evidence type="ECO:0000313" key="6">
    <source>
        <dbReference type="RefSeq" id="XP_015523990.2"/>
    </source>
</evidence>
<dbReference type="SUPFAM" id="SSF53720">
    <property type="entry name" value="ALDH-like"/>
    <property type="match status" value="1"/>
</dbReference>
<dbReference type="Pfam" id="PF00171">
    <property type="entry name" value="Aldedh"/>
    <property type="match status" value="1"/>
</dbReference>
<dbReference type="InterPro" id="IPR015590">
    <property type="entry name" value="Aldehyde_DH_dom"/>
</dbReference>
<dbReference type="InParanoid" id="A0A6J0CC35"/>
<dbReference type="InterPro" id="IPR016163">
    <property type="entry name" value="Ald_DH_C"/>
</dbReference>
<proteinExistence type="inferred from homology"/>
<dbReference type="InterPro" id="IPR029510">
    <property type="entry name" value="Ald_DH_CS_GLU"/>
</dbReference>
<feature type="domain" description="Aldehyde dehydrogenase" evidence="4">
    <location>
        <begin position="28"/>
        <end position="488"/>
    </location>
</feature>
<gene>
    <name evidence="6" type="primary">LOC107227381</name>
</gene>
<keyword evidence="5" id="KW-1185">Reference proteome</keyword>
<dbReference type="RefSeq" id="XP_015523990.2">
    <property type="nucleotide sequence ID" value="XM_015668504.2"/>
</dbReference>
<dbReference type="InterPro" id="IPR016162">
    <property type="entry name" value="Ald_DH_N"/>
</dbReference>
<dbReference type="Proteomes" id="UP000829291">
    <property type="component" value="Chromosome 1"/>
</dbReference>
<comment type="similarity">
    <text evidence="3">Belongs to the aldehyde dehydrogenase family.</text>
</comment>
<dbReference type="Gene3D" id="3.40.309.10">
    <property type="entry name" value="Aldehyde Dehydrogenase, Chain A, domain 2"/>
    <property type="match status" value="1"/>
</dbReference>
<evidence type="ECO:0000256" key="1">
    <source>
        <dbReference type="ARBA" id="ARBA00023002"/>
    </source>
</evidence>
<accession>A0A6J0CC35</accession>
<dbReference type="GO" id="GO:0016620">
    <property type="term" value="F:oxidoreductase activity, acting on the aldehyde or oxo group of donors, NAD or NADP as acceptor"/>
    <property type="evidence" value="ECO:0007669"/>
    <property type="project" value="InterPro"/>
</dbReference>
<dbReference type="PROSITE" id="PS00070">
    <property type="entry name" value="ALDEHYDE_DEHYDR_CYS"/>
    <property type="match status" value="1"/>
</dbReference>
<name>A0A6J0CC35_NEOLC</name>
<dbReference type="PROSITE" id="PS00687">
    <property type="entry name" value="ALDEHYDE_DEHYDR_GLU"/>
    <property type="match status" value="1"/>
</dbReference>
<dbReference type="Gene3D" id="3.40.605.10">
    <property type="entry name" value="Aldehyde Dehydrogenase, Chain A, domain 1"/>
    <property type="match status" value="1"/>
</dbReference>
<reference evidence="6" key="1">
    <citation type="submission" date="2025-08" db="UniProtKB">
        <authorList>
            <consortium name="RefSeq"/>
        </authorList>
    </citation>
    <scope>IDENTIFICATION</scope>
    <source>
        <tissue evidence="6">Thorax and Abdomen</tissue>
    </source>
</reference>
<dbReference type="OrthoDB" id="310895at2759"/>
<dbReference type="AlphaFoldDB" id="A0A6J0CC35"/>
<sequence length="496" mass="53105">MSVTLDPPKGNPNTKINYTKIFINNEFVDAVSGKTFPVLNPATEKLIAQTAEGDKADVDKAVAAAKKAFARGSVWRSMDASARGALLYKLADLIEENVNELANLESIENGKPFPAAYQFTAMTAHFVRYYAGWTDKIHGTTIPVDGNSFTLTRKEPVGVVGQIIPWNYPILMFGLKLGPALAAGCTLVVKPAEQTPLTSIRLAQLVKEAGFPPGVVNVVPGYGPTAGAAISHHPDIAKVAFTGSSEVGHIILKAAGESNLKRVTLELGGKSPLVVFDDADLDAAVEDAYSLFSNAGQACIAPSRVFVQSGVYDKFVKKAVAVASATKVGDAFTPGCQQGPQIDLDTVDKVLGLIESAKREGAKLETGGKRIESNGYFIEPTVFSNVTDNMRIAKEEIFGPVQSIFKFDTLEEVIQRSNDTNYGLAAGVFTKNIEVALEYAKAVEAGNVWVNRYNAFSPQAPFGGYKESGMGREMGKEGLDAYLETKTISIKLPSNH</sequence>
<dbReference type="PANTHER" id="PTHR11699">
    <property type="entry name" value="ALDEHYDE DEHYDROGENASE-RELATED"/>
    <property type="match status" value="1"/>
</dbReference>
<evidence type="ECO:0000256" key="2">
    <source>
        <dbReference type="PROSITE-ProRule" id="PRU10007"/>
    </source>
</evidence>
<dbReference type="InterPro" id="IPR016161">
    <property type="entry name" value="Ald_DH/histidinol_DH"/>
</dbReference>
<evidence type="ECO:0000259" key="4">
    <source>
        <dbReference type="Pfam" id="PF00171"/>
    </source>
</evidence>
<organism evidence="6">
    <name type="scientific">Neodiprion lecontei</name>
    <name type="common">Redheaded pine sawfly</name>
    <dbReference type="NCBI Taxonomy" id="441921"/>
    <lineage>
        <taxon>Eukaryota</taxon>
        <taxon>Metazoa</taxon>
        <taxon>Ecdysozoa</taxon>
        <taxon>Arthropoda</taxon>
        <taxon>Hexapoda</taxon>
        <taxon>Insecta</taxon>
        <taxon>Pterygota</taxon>
        <taxon>Neoptera</taxon>
        <taxon>Endopterygota</taxon>
        <taxon>Hymenoptera</taxon>
        <taxon>Tenthredinoidea</taxon>
        <taxon>Diprionidae</taxon>
        <taxon>Diprioninae</taxon>
        <taxon>Neodiprion</taxon>
    </lineage>
</organism>
<dbReference type="KEGG" id="nlo:107227381"/>
<evidence type="ECO:0000256" key="3">
    <source>
        <dbReference type="RuleBase" id="RU003345"/>
    </source>
</evidence>
<dbReference type="GeneID" id="107227381"/>
<evidence type="ECO:0000313" key="5">
    <source>
        <dbReference type="Proteomes" id="UP000829291"/>
    </source>
</evidence>
<feature type="active site" evidence="2">
    <location>
        <position position="266"/>
    </location>
</feature>